<feature type="transmembrane region" description="Helical" evidence="5">
    <location>
        <begin position="266"/>
        <end position="286"/>
    </location>
</feature>
<dbReference type="Pfam" id="PF07690">
    <property type="entry name" value="MFS_1"/>
    <property type="match status" value="1"/>
</dbReference>
<feature type="transmembrane region" description="Helical" evidence="5">
    <location>
        <begin position="12"/>
        <end position="31"/>
    </location>
</feature>
<dbReference type="InterPro" id="IPR020846">
    <property type="entry name" value="MFS_dom"/>
</dbReference>
<feature type="transmembrane region" description="Helical" evidence="5">
    <location>
        <begin position="43"/>
        <end position="64"/>
    </location>
</feature>
<dbReference type="STRING" id="1454201.NMS_2031"/>
<evidence type="ECO:0000256" key="2">
    <source>
        <dbReference type="ARBA" id="ARBA00022692"/>
    </source>
</evidence>
<dbReference type="EMBL" id="AP014548">
    <property type="protein sequence ID" value="BAO56040.1"/>
    <property type="molecule type" value="Genomic_DNA"/>
</dbReference>
<feature type="transmembrane region" description="Helical" evidence="5">
    <location>
        <begin position="241"/>
        <end position="259"/>
    </location>
</feature>
<dbReference type="KEGG" id="nmf:NMS_2031"/>
<dbReference type="PROSITE" id="PS50850">
    <property type="entry name" value="MFS"/>
    <property type="match status" value="1"/>
</dbReference>
<feature type="transmembrane region" description="Helical" evidence="5">
    <location>
        <begin position="198"/>
        <end position="221"/>
    </location>
</feature>
<dbReference type="AlphaFoldDB" id="W8VS62"/>
<dbReference type="InterPro" id="IPR051788">
    <property type="entry name" value="MFS_Transporter"/>
</dbReference>
<proteinExistence type="predicted"/>
<keyword evidence="8" id="KW-1185">Reference proteome</keyword>
<dbReference type="PANTHER" id="PTHR23514:SF13">
    <property type="entry name" value="INNER MEMBRANE PROTEIN YBJJ"/>
    <property type="match status" value="1"/>
</dbReference>
<evidence type="ECO:0000313" key="7">
    <source>
        <dbReference type="EMBL" id="BAO56040.1"/>
    </source>
</evidence>
<protein>
    <submittedName>
        <fullName evidence="7">Membrane protein mosC</fullName>
    </submittedName>
</protein>
<dbReference type="SUPFAM" id="SSF103473">
    <property type="entry name" value="MFS general substrate transporter"/>
    <property type="match status" value="1"/>
</dbReference>
<evidence type="ECO:0000313" key="8">
    <source>
        <dbReference type="Proteomes" id="UP000031760"/>
    </source>
</evidence>
<feature type="transmembrane region" description="Helical" evidence="5">
    <location>
        <begin position="355"/>
        <end position="375"/>
    </location>
</feature>
<feature type="transmembrane region" description="Helical" evidence="5">
    <location>
        <begin position="160"/>
        <end position="177"/>
    </location>
</feature>
<evidence type="ECO:0000259" key="6">
    <source>
        <dbReference type="PROSITE" id="PS50850"/>
    </source>
</evidence>
<feature type="transmembrane region" description="Helical" evidence="5">
    <location>
        <begin position="292"/>
        <end position="313"/>
    </location>
</feature>
<dbReference type="GO" id="GO:0016020">
    <property type="term" value="C:membrane"/>
    <property type="evidence" value="ECO:0007669"/>
    <property type="project" value="UniProtKB-SubCell"/>
</dbReference>
<comment type="subcellular location">
    <subcellularLocation>
        <location evidence="1">Membrane</location>
        <topology evidence="1">Multi-pass membrane protein</topology>
    </subcellularLocation>
</comment>
<accession>W8VS62</accession>
<feature type="transmembrane region" description="Helical" evidence="5">
    <location>
        <begin position="76"/>
        <end position="95"/>
    </location>
</feature>
<dbReference type="GO" id="GO:0022857">
    <property type="term" value="F:transmembrane transporter activity"/>
    <property type="evidence" value="ECO:0007669"/>
    <property type="project" value="InterPro"/>
</dbReference>
<organism evidence="7 8">
    <name type="scientific">Nonlabens marinus S1-08</name>
    <dbReference type="NCBI Taxonomy" id="1454201"/>
    <lineage>
        <taxon>Bacteria</taxon>
        <taxon>Pseudomonadati</taxon>
        <taxon>Bacteroidota</taxon>
        <taxon>Flavobacteriia</taxon>
        <taxon>Flavobacteriales</taxon>
        <taxon>Flavobacteriaceae</taxon>
        <taxon>Nonlabens</taxon>
    </lineage>
</organism>
<reference evidence="7 8" key="1">
    <citation type="journal article" date="2014" name="Proc. Natl. Acad. Sci. U.S.A.">
        <title>Functional characterization of flavobacteria rhodopsins reveals a unique class of light-driven chloride pump in bacteria.</title>
        <authorList>
            <person name="Yoshizawa S."/>
            <person name="Kumagai Y."/>
            <person name="Kim H."/>
            <person name="Ogura Y."/>
            <person name="Hayashi T."/>
            <person name="Iwasaki W."/>
            <person name="DeLong E.F."/>
            <person name="Kogure K."/>
        </authorList>
    </citation>
    <scope>NUCLEOTIDE SEQUENCE [LARGE SCALE GENOMIC DNA]</scope>
    <source>
        <strain evidence="7 8">S1-08</strain>
    </source>
</reference>
<gene>
    <name evidence="7" type="ORF">NMS_2031</name>
</gene>
<sequence length="390" mass="42489">MILSNRNYFAPSWVFSSVNILIGTWILYIPHIKMKFALDDSQVGFALFFTAIGLLISIPFVPYLNKKLGVGRSTQIGILVLAVLFNLPLLAANYISLCGSLLLTGILSGFTSTSMNSLVSIIENRNNNNFMSAAHGFFSLGGFLGAGIGSFLILQFSNPSYHMLLMSSLVIVTNLFLSKNYSAIKEAPQSEHQEKTNIFKNINPVFGLSIIAFIIFFNEGAVEHWSNLFLFDMVQVTESQAGYGFVIFSLTMTLGRFLGDGVSRRLGSIKTMGAGLIIAAMAYLLILTADLFISVLGFGVLGLGISVIIPELFRMAGRSKQLSTSVAISVVSGIGFLGFLVGPVLLGFISNWSSLMMSYVFLLLLIITAFALVVFRLRSKYSASKTEITE</sequence>
<dbReference type="CDD" id="cd17393">
    <property type="entry name" value="MFS_MosC_like"/>
    <property type="match status" value="1"/>
</dbReference>
<dbReference type="PANTHER" id="PTHR23514">
    <property type="entry name" value="BYPASS OF STOP CODON PROTEIN 6"/>
    <property type="match status" value="1"/>
</dbReference>
<feature type="transmembrane region" description="Helical" evidence="5">
    <location>
        <begin position="325"/>
        <end position="349"/>
    </location>
</feature>
<evidence type="ECO:0000256" key="4">
    <source>
        <dbReference type="ARBA" id="ARBA00023136"/>
    </source>
</evidence>
<feature type="transmembrane region" description="Helical" evidence="5">
    <location>
        <begin position="134"/>
        <end position="154"/>
    </location>
</feature>
<keyword evidence="4 5" id="KW-0472">Membrane</keyword>
<evidence type="ECO:0000256" key="3">
    <source>
        <dbReference type="ARBA" id="ARBA00022989"/>
    </source>
</evidence>
<feature type="transmembrane region" description="Helical" evidence="5">
    <location>
        <begin position="101"/>
        <end position="122"/>
    </location>
</feature>
<keyword evidence="3 5" id="KW-1133">Transmembrane helix</keyword>
<feature type="domain" description="Major facilitator superfamily (MFS) profile" evidence="6">
    <location>
        <begin position="1"/>
        <end position="380"/>
    </location>
</feature>
<dbReference type="Gene3D" id="1.20.1250.20">
    <property type="entry name" value="MFS general substrate transporter like domains"/>
    <property type="match status" value="2"/>
</dbReference>
<dbReference type="Proteomes" id="UP000031760">
    <property type="component" value="Chromosome"/>
</dbReference>
<keyword evidence="2 5" id="KW-0812">Transmembrane</keyword>
<evidence type="ECO:0000256" key="1">
    <source>
        <dbReference type="ARBA" id="ARBA00004141"/>
    </source>
</evidence>
<dbReference type="HOGENOM" id="CLU_035309_1_0_10"/>
<name>W8VS62_9FLAO</name>
<evidence type="ECO:0000256" key="5">
    <source>
        <dbReference type="SAM" id="Phobius"/>
    </source>
</evidence>
<dbReference type="InterPro" id="IPR036259">
    <property type="entry name" value="MFS_trans_sf"/>
</dbReference>
<dbReference type="InterPro" id="IPR011701">
    <property type="entry name" value="MFS"/>
</dbReference>